<dbReference type="Gene3D" id="3.40.720.10">
    <property type="entry name" value="Alkaline Phosphatase, subunit A"/>
    <property type="match status" value="1"/>
</dbReference>
<dbReference type="AlphaFoldDB" id="A0A5M8FDU6"/>
<dbReference type="SUPFAM" id="SSF53649">
    <property type="entry name" value="Alkaline phosphatase-like"/>
    <property type="match status" value="1"/>
</dbReference>
<dbReference type="InterPro" id="IPR002591">
    <property type="entry name" value="Phosphodiest/P_Trfase"/>
</dbReference>
<dbReference type="EMBL" id="VWXX01000037">
    <property type="protein sequence ID" value="KAA6183043.1"/>
    <property type="molecule type" value="Genomic_DNA"/>
</dbReference>
<proteinExistence type="predicted"/>
<name>A0A5M8FDU6_9GAMM</name>
<sequence length="408" mass="44981">MSIPLQDDLQAPCYHGGGIINLMASLIRARGGAADHADLDLLPAAELADVQHIVLLVIDGLGADWLKRHGQGGIFGSHVRGAITSVFPPTTATAITSYLTGDAPQQHALTGWHTWMRELGCVMAVLPGRPRYGGVGYHQAHIDAAALFGHRSVFDRMQAQTFVVSPAHIAHSDYNRAHLGAAQLRTFENLRQMFKETARILRKCRSHSYSYLYWPGLDSIGHERGMESEAAVQHLRQLEQGLEDFLRLAAGTDTRILVCADHGQIDTSEADQTRLSDHPQLADCLTLPLCGEPRAAFCYVRPHRVAVFEDYCRDVLGDRFALYRSRELVDGGLFGPGRPHPQLEQRVGDYTLLGRGHAVIRDYLPFEKPFRHIGVHGGLSPAELMVPLCVLDAGPAHQAAFFTRRSQT</sequence>
<reference evidence="1 2" key="1">
    <citation type="submission" date="2019-09" db="EMBL/GenBank/DDBJ databases">
        <title>Whole-genome sequence of the purple sulfur bacterium Thiohalocapsa marina DSM 19078.</title>
        <authorList>
            <person name="Kyndt J.A."/>
            <person name="Meyer T.E."/>
        </authorList>
    </citation>
    <scope>NUCLEOTIDE SEQUENCE [LARGE SCALE GENOMIC DNA]</scope>
    <source>
        <strain evidence="1 2">DSM 19078</strain>
    </source>
</reference>
<accession>A0A5M8FDU6</accession>
<evidence type="ECO:0000313" key="1">
    <source>
        <dbReference type="EMBL" id="KAA6183043.1"/>
    </source>
</evidence>
<dbReference type="Pfam" id="PF01663">
    <property type="entry name" value="Phosphodiest"/>
    <property type="match status" value="1"/>
</dbReference>
<dbReference type="InterPro" id="IPR017850">
    <property type="entry name" value="Alkaline_phosphatase_core_sf"/>
</dbReference>
<keyword evidence="2" id="KW-1185">Reference proteome</keyword>
<organism evidence="1 2">
    <name type="scientific">Thiohalocapsa marina</name>
    <dbReference type="NCBI Taxonomy" id="424902"/>
    <lineage>
        <taxon>Bacteria</taxon>
        <taxon>Pseudomonadati</taxon>
        <taxon>Pseudomonadota</taxon>
        <taxon>Gammaproteobacteria</taxon>
        <taxon>Chromatiales</taxon>
        <taxon>Chromatiaceae</taxon>
        <taxon>Thiohalocapsa</taxon>
    </lineage>
</organism>
<gene>
    <name evidence="1" type="ORF">F2Q65_16595</name>
</gene>
<dbReference type="RefSeq" id="WP_150094527.1">
    <property type="nucleotide sequence ID" value="NZ_JBFUOH010000082.1"/>
</dbReference>
<comment type="caution">
    <text evidence="1">The sequence shown here is derived from an EMBL/GenBank/DDBJ whole genome shotgun (WGS) entry which is preliminary data.</text>
</comment>
<dbReference type="Proteomes" id="UP000322981">
    <property type="component" value="Unassembled WGS sequence"/>
</dbReference>
<evidence type="ECO:0000313" key="2">
    <source>
        <dbReference type="Proteomes" id="UP000322981"/>
    </source>
</evidence>
<dbReference type="OrthoDB" id="502398at2"/>
<protein>
    <submittedName>
        <fullName evidence="1">PglZ domain-containing protein</fullName>
    </submittedName>
</protein>